<dbReference type="InterPro" id="IPR006091">
    <property type="entry name" value="Acyl-CoA_Oxase/DH_mid-dom"/>
</dbReference>
<comment type="similarity">
    <text evidence="2 6">Belongs to the acyl-CoA dehydrogenase family.</text>
</comment>
<feature type="domain" description="Acyl-CoA dehydrogenase/oxidase C-terminal" evidence="7">
    <location>
        <begin position="258"/>
        <end position="407"/>
    </location>
</feature>
<dbReference type="InterPro" id="IPR046373">
    <property type="entry name" value="Acyl-CoA_Oxase/DH_mid-dom_sf"/>
</dbReference>
<gene>
    <name evidence="9" type="ORF">QE405_003776</name>
</gene>
<dbReference type="GO" id="GO:0005737">
    <property type="term" value="C:cytoplasm"/>
    <property type="evidence" value="ECO:0007669"/>
    <property type="project" value="TreeGrafter"/>
</dbReference>
<dbReference type="SUPFAM" id="SSF56645">
    <property type="entry name" value="Acyl-CoA dehydrogenase NM domain-like"/>
    <property type="match status" value="1"/>
</dbReference>
<evidence type="ECO:0000256" key="4">
    <source>
        <dbReference type="ARBA" id="ARBA00022827"/>
    </source>
</evidence>
<evidence type="ECO:0000313" key="10">
    <source>
        <dbReference type="Proteomes" id="UP001239215"/>
    </source>
</evidence>
<comment type="cofactor">
    <cofactor evidence="1 6">
        <name>FAD</name>
        <dbReference type="ChEBI" id="CHEBI:57692"/>
    </cofactor>
</comment>
<dbReference type="EC" id="1.3.8.7" evidence="9"/>
<evidence type="ECO:0000313" key="9">
    <source>
        <dbReference type="EMBL" id="MDQ1106492.1"/>
    </source>
</evidence>
<keyword evidence="5 6" id="KW-0560">Oxidoreductase</keyword>
<dbReference type="SUPFAM" id="SSF47203">
    <property type="entry name" value="Acyl-CoA dehydrogenase C-terminal domain-like"/>
    <property type="match status" value="1"/>
</dbReference>
<accession>A0AAJ1X5A7</accession>
<protein>
    <submittedName>
        <fullName evidence="9">Acyl-CoA dehydrogenase</fullName>
        <ecNumber evidence="9">1.3.8.7</ecNumber>
    </submittedName>
</protein>
<dbReference type="Gene3D" id="1.10.540.10">
    <property type="entry name" value="Acyl-CoA dehydrogenase/oxidase, N-terminal domain"/>
    <property type="match status" value="1"/>
</dbReference>
<dbReference type="EMBL" id="JAUTAN010000001">
    <property type="protein sequence ID" value="MDQ1106492.1"/>
    <property type="molecule type" value="Genomic_DNA"/>
</dbReference>
<dbReference type="RefSeq" id="WP_307204211.1">
    <property type="nucleotide sequence ID" value="NZ_JAUTAN010000001.1"/>
</dbReference>
<dbReference type="GO" id="GO:0050660">
    <property type="term" value="F:flavin adenine dinucleotide binding"/>
    <property type="evidence" value="ECO:0007669"/>
    <property type="project" value="InterPro"/>
</dbReference>
<evidence type="ECO:0000256" key="1">
    <source>
        <dbReference type="ARBA" id="ARBA00001974"/>
    </source>
</evidence>
<evidence type="ECO:0000259" key="7">
    <source>
        <dbReference type="Pfam" id="PF00441"/>
    </source>
</evidence>
<feature type="domain" description="Acyl-CoA oxidase/dehydrogenase middle" evidence="8">
    <location>
        <begin position="146"/>
        <end position="246"/>
    </location>
</feature>
<dbReference type="Pfam" id="PF02770">
    <property type="entry name" value="Acyl-CoA_dh_M"/>
    <property type="match status" value="1"/>
</dbReference>
<dbReference type="InterPro" id="IPR050741">
    <property type="entry name" value="Acyl-CoA_dehydrogenase"/>
</dbReference>
<keyword evidence="3 6" id="KW-0285">Flavoprotein</keyword>
<dbReference type="GO" id="GO:0070991">
    <property type="term" value="F:medium-chain fatty acyl-CoA dehydrogenase activity"/>
    <property type="evidence" value="ECO:0007669"/>
    <property type="project" value="UniProtKB-EC"/>
</dbReference>
<name>A0AAJ1X5A7_9ACTN</name>
<keyword evidence="4 6" id="KW-0274">FAD</keyword>
<evidence type="ECO:0000256" key="2">
    <source>
        <dbReference type="ARBA" id="ARBA00009347"/>
    </source>
</evidence>
<dbReference type="GO" id="GO:0033539">
    <property type="term" value="P:fatty acid beta-oxidation using acyl-CoA dehydrogenase"/>
    <property type="evidence" value="ECO:0007669"/>
    <property type="project" value="TreeGrafter"/>
</dbReference>
<dbReference type="InterPro" id="IPR036250">
    <property type="entry name" value="AcylCo_DH-like_C"/>
</dbReference>
<dbReference type="FunFam" id="2.40.110.10:FF:000002">
    <property type="entry name" value="Acyl-CoA dehydrogenase fadE12"/>
    <property type="match status" value="1"/>
</dbReference>
<dbReference type="InterPro" id="IPR037069">
    <property type="entry name" value="AcylCoA_DH/ox_N_sf"/>
</dbReference>
<dbReference type="Gene3D" id="2.40.110.10">
    <property type="entry name" value="Butyryl-CoA Dehydrogenase, subunit A, domain 2"/>
    <property type="match status" value="1"/>
</dbReference>
<evidence type="ECO:0000259" key="8">
    <source>
        <dbReference type="Pfam" id="PF02770"/>
    </source>
</evidence>
<evidence type="ECO:0000256" key="3">
    <source>
        <dbReference type="ARBA" id="ARBA00022630"/>
    </source>
</evidence>
<dbReference type="Pfam" id="PF00441">
    <property type="entry name" value="Acyl-CoA_dh_1"/>
    <property type="match status" value="1"/>
</dbReference>
<evidence type="ECO:0000256" key="6">
    <source>
        <dbReference type="RuleBase" id="RU362125"/>
    </source>
</evidence>
<reference evidence="9" key="1">
    <citation type="submission" date="2023-07" db="EMBL/GenBank/DDBJ databases">
        <title>Functional and genomic diversity of the sorghum phyllosphere microbiome.</title>
        <authorList>
            <person name="Shade A."/>
        </authorList>
    </citation>
    <scope>NUCLEOTIDE SEQUENCE</scope>
    <source>
        <strain evidence="9">SORGH_AS_1067</strain>
    </source>
</reference>
<comment type="caution">
    <text evidence="9">The sequence shown here is derived from an EMBL/GenBank/DDBJ whole genome shotgun (WGS) entry which is preliminary data.</text>
</comment>
<dbReference type="AlphaFoldDB" id="A0AAJ1X5A7"/>
<organism evidence="9 10">
    <name type="scientific">Nocardioides zeae</name>
    <dbReference type="NCBI Taxonomy" id="1457234"/>
    <lineage>
        <taxon>Bacteria</taxon>
        <taxon>Bacillati</taxon>
        <taxon>Actinomycetota</taxon>
        <taxon>Actinomycetes</taxon>
        <taxon>Propionibacteriales</taxon>
        <taxon>Nocardioidaceae</taxon>
        <taxon>Nocardioides</taxon>
    </lineage>
</organism>
<proteinExistence type="inferred from homology"/>
<dbReference type="Gene3D" id="1.20.140.10">
    <property type="entry name" value="Butyryl-CoA Dehydrogenase, subunit A, domain 3"/>
    <property type="match status" value="1"/>
</dbReference>
<sequence>MPFHPADDPFDVAGLDLTPSPRARELRASLVEFMNEHVFPAEADYHAYRRARGPADHTLPPVVEDLKVEARRRGLWNLFLPSFGGISQLDYAGLAEITGWSLELAPEAINGQAPDTGNMELLHLFATPEQRTRWLEPLLDGTMRSAFAMTEIAVASSDATNIETRIERDGDEYVVNGRKWWTSGAADPRCELLVVMGKTDPEAPKHRQQSMVLVPTDTPGVEIVRDVPVFGRHDQHGHCEVAFTDVRVPVTAVLGEEGAGFALAQARLGPGRIHHCMRALGAAERALDLLVRRAHDRVAFGKPLAEQGMVQRDIAESRIAVDQARLLCQHAAAVIDAHGNKAAASLVSMAKVAVPRVALDVIDRAIQVHGGAGVSDDVPLTAMYGWHRAMRIFDGPDEVHLRGIARAEPGRARVLDPVGHGDRRPPRGQ</sequence>
<dbReference type="InterPro" id="IPR009100">
    <property type="entry name" value="AcylCoA_DH/oxidase_NM_dom_sf"/>
</dbReference>
<dbReference type="InterPro" id="IPR009075">
    <property type="entry name" value="AcylCo_DH/oxidase_C"/>
</dbReference>
<dbReference type="PANTHER" id="PTHR48083">
    <property type="entry name" value="MEDIUM-CHAIN SPECIFIC ACYL-COA DEHYDROGENASE, MITOCHONDRIAL-RELATED"/>
    <property type="match status" value="1"/>
</dbReference>
<dbReference type="PANTHER" id="PTHR48083:SF13">
    <property type="entry name" value="ACYL-COA DEHYDROGENASE FAMILY MEMBER 11"/>
    <property type="match status" value="1"/>
</dbReference>
<dbReference type="Proteomes" id="UP001239215">
    <property type="component" value="Unassembled WGS sequence"/>
</dbReference>
<evidence type="ECO:0000256" key="5">
    <source>
        <dbReference type="ARBA" id="ARBA00023002"/>
    </source>
</evidence>